<dbReference type="AlphaFoldDB" id="A0A8X6N908"/>
<proteinExistence type="predicted"/>
<comment type="caution">
    <text evidence="1">The sequence shown here is derived from an EMBL/GenBank/DDBJ whole genome shotgun (WGS) entry which is preliminary data.</text>
</comment>
<evidence type="ECO:0000313" key="1">
    <source>
        <dbReference type="EMBL" id="GFT00933.1"/>
    </source>
</evidence>
<dbReference type="Proteomes" id="UP000887013">
    <property type="component" value="Unassembled WGS sequence"/>
</dbReference>
<name>A0A8X6N908_NEPPI</name>
<reference evidence="1" key="1">
    <citation type="submission" date="2020-08" db="EMBL/GenBank/DDBJ databases">
        <title>Multicomponent nature underlies the extraordinary mechanical properties of spider dragline silk.</title>
        <authorList>
            <person name="Kono N."/>
            <person name="Nakamura H."/>
            <person name="Mori M."/>
            <person name="Yoshida Y."/>
            <person name="Ohtoshi R."/>
            <person name="Malay A.D."/>
            <person name="Moran D.A.P."/>
            <person name="Tomita M."/>
            <person name="Numata K."/>
            <person name="Arakawa K."/>
        </authorList>
    </citation>
    <scope>NUCLEOTIDE SEQUENCE</scope>
</reference>
<organism evidence="1 2">
    <name type="scientific">Nephila pilipes</name>
    <name type="common">Giant wood spider</name>
    <name type="synonym">Nephila maculata</name>
    <dbReference type="NCBI Taxonomy" id="299642"/>
    <lineage>
        <taxon>Eukaryota</taxon>
        <taxon>Metazoa</taxon>
        <taxon>Ecdysozoa</taxon>
        <taxon>Arthropoda</taxon>
        <taxon>Chelicerata</taxon>
        <taxon>Arachnida</taxon>
        <taxon>Araneae</taxon>
        <taxon>Araneomorphae</taxon>
        <taxon>Entelegynae</taxon>
        <taxon>Araneoidea</taxon>
        <taxon>Nephilidae</taxon>
        <taxon>Nephila</taxon>
    </lineage>
</organism>
<accession>A0A8X6N908</accession>
<dbReference type="EMBL" id="BMAW01055457">
    <property type="protein sequence ID" value="GFT00933.1"/>
    <property type="molecule type" value="Genomic_DNA"/>
</dbReference>
<protein>
    <submittedName>
        <fullName evidence="1">Uncharacterized protein</fullName>
    </submittedName>
</protein>
<sequence length="125" mass="14647">MTHLRSNGPIKKGICNANIQPKLWGKPYFYSLKPTTLLCTYILLERAKNMLQRNDLRVMNSWVFCPGRRVSRIDWDKTTLSTASLRILCSSRKQKRLAVEKERCPLFSCQRCFVSEYYPVPNQTE</sequence>
<gene>
    <name evidence="1" type="ORF">NPIL_582211</name>
</gene>
<keyword evidence="2" id="KW-1185">Reference proteome</keyword>
<evidence type="ECO:0000313" key="2">
    <source>
        <dbReference type="Proteomes" id="UP000887013"/>
    </source>
</evidence>